<dbReference type="Proteomes" id="UP000305539">
    <property type="component" value="Unassembled WGS sequence"/>
</dbReference>
<gene>
    <name evidence="2" type="ORF">FAZ69_21895</name>
</gene>
<keyword evidence="3" id="KW-1185">Reference proteome</keyword>
<protein>
    <submittedName>
        <fullName evidence="2">Uncharacterized protein</fullName>
    </submittedName>
</protein>
<evidence type="ECO:0000313" key="3">
    <source>
        <dbReference type="Proteomes" id="UP000305539"/>
    </source>
</evidence>
<comment type="caution">
    <text evidence="2">The sequence shown here is derived from an EMBL/GenBank/DDBJ whole genome shotgun (WGS) entry which is preliminary data.</text>
</comment>
<feature type="region of interest" description="Disordered" evidence="1">
    <location>
        <begin position="406"/>
        <end position="428"/>
    </location>
</feature>
<proteinExistence type="predicted"/>
<dbReference type="AlphaFoldDB" id="A0A4V5PJB0"/>
<name>A0A4V5PJB0_9BURK</name>
<organism evidence="2 3">
    <name type="scientific">Trinickia terrae</name>
    <dbReference type="NCBI Taxonomy" id="2571161"/>
    <lineage>
        <taxon>Bacteria</taxon>
        <taxon>Pseudomonadati</taxon>
        <taxon>Pseudomonadota</taxon>
        <taxon>Betaproteobacteria</taxon>
        <taxon>Burkholderiales</taxon>
        <taxon>Burkholderiaceae</taxon>
        <taxon>Trinickia</taxon>
    </lineage>
</organism>
<sequence>MSAAKRLRTRTFNSQPELIRLRDLEPEDASWVSDPQSAWNAIESKACAALMHRNIEFDSGHVSGYQLAEFLDDTFDSSWRRAPAYEHAIRVNRLEALRHQIDRGHWVVLGWWERQLVEWMEYPGVPEGGRWQLRPRWRSLENGSALERHLNEVTRRRSREVARTSTPLSGEPFLAQFDAPLPGVLVAGPGAGETPLDAFRRGATGDYAGVLDPSPSAAYAGKLAGDAVQSVKQFGYQMIGGQSADEALANWAAGNHVVAGTKGLEALTEAGLALMGTGELTQPLASALRKVIGSFSGANFASDKLLVEHFLKHGAEFRAQSAQEYLQVGRDIVKNGHEVSYLYEKTNEMRTGYVSFLRNTGRTGEALFGFVGTNKEGAITTIHVKPRAEMFSLLGDDMQGKLRAFRSDTVGPSPQSGWRYPYPEPGVK</sequence>
<evidence type="ECO:0000256" key="1">
    <source>
        <dbReference type="SAM" id="MobiDB-lite"/>
    </source>
</evidence>
<dbReference type="OrthoDB" id="9813146at2"/>
<evidence type="ECO:0000313" key="2">
    <source>
        <dbReference type="EMBL" id="TKC85970.1"/>
    </source>
</evidence>
<reference evidence="2 3" key="1">
    <citation type="submission" date="2019-04" db="EMBL/GenBank/DDBJ databases">
        <title>Trinickia sp. 7GSK02, isolated from subtropical forest soil.</title>
        <authorList>
            <person name="Gao Z.-H."/>
            <person name="Qiu L.-H."/>
        </authorList>
    </citation>
    <scope>NUCLEOTIDE SEQUENCE [LARGE SCALE GENOMIC DNA]</scope>
    <source>
        <strain evidence="2 3">7GSK02</strain>
    </source>
</reference>
<dbReference type="RefSeq" id="WP_136897187.1">
    <property type="nucleotide sequence ID" value="NZ_SWJE01000012.1"/>
</dbReference>
<accession>A0A4V5PJB0</accession>
<dbReference type="EMBL" id="SWJE01000012">
    <property type="protein sequence ID" value="TKC85970.1"/>
    <property type="molecule type" value="Genomic_DNA"/>
</dbReference>